<evidence type="ECO:0000313" key="2">
    <source>
        <dbReference type="EMBL" id="RNM16784.1"/>
    </source>
</evidence>
<gene>
    <name evidence="2" type="ORF">EFL26_03135</name>
</gene>
<comment type="caution">
    <text evidence="2">The sequence shown here is derived from an EMBL/GenBank/DDBJ whole genome shotgun (WGS) entry which is preliminary data.</text>
</comment>
<dbReference type="EMBL" id="RJSF01000007">
    <property type="protein sequence ID" value="RNM16784.1"/>
    <property type="molecule type" value="Genomic_DNA"/>
</dbReference>
<accession>A0A3N0GWF9</accession>
<organism evidence="2 3">
    <name type="scientific">Nocardioides pocheonensis</name>
    <dbReference type="NCBI Taxonomy" id="661485"/>
    <lineage>
        <taxon>Bacteria</taxon>
        <taxon>Bacillati</taxon>
        <taxon>Actinomycetota</taxon>
        <taxon>Actinomycetes</taxon>
        <taxon>Propionibacteriales</taxon>
        <taxon>Nocardioidaceae</taxon>
        <taxon>Nocardioides</taxon>
    </lineage>
</organism>
<name>A0A3N0GWF9_9ACTN</name>
<proteinExistence type="predicted"/>
<dbReference type="AlphaFoldDB" id="A0A3N0GWF9"/>
<sequence>PADTLALVGNKSAVGEQYVDLEPRTDQGPYLKDGSEIATASTQV</sequence>
<feature type="region of interest" description="Disordered" evidence="1">
    <location>
        <begin position="22"/>
        <end position="44"/>
    </location>
</feature>
<keyword evidence="3" id="KW-1185">Reference proteome</keyword>
<evidence type="ECO:0000313" key="3">
    <source>
        <dbReference type="Proteomes" id="UP000279994"/>
    </source>
</evidence>
<feature type="non-terminal residue" evidence="2">
    <location>
        <position position="44"/>
    </location>
</feature>
<evidence type="ECO:0000256" key="1">
    <source>
        <dbReference type="SAM" id="MobiDB-lite"/>
    </source>
</evidence>
<feature type="non-terminal residue" evidence="2">
    <location>
        <position position="1"/>
    </location>
</feature>
<protein>
    <submittedName>
        <fullName evidence="2">Mammalian cell entry protein</fullName>
    </submittedName>
</protein>
<dbReference type="Proteomes" id="UP000279994">
    <property type="component" value="Unassembled WGS sequence"/>
</dbReference>
<reference evidence="2 3" key="1">
    <citation type="submission" date="2018-11" db="EMBL/GenBank/DDBJ databases">
        <authorList>
            <person name="Li F."/>
        </authorList>
    </citation>
    <scope>NUCLEOTIDE SEQUENCE [LARGE SCALE GENOMIC DNA]</scope>
    <source>
        <strain evidence="2 3">Gsoil 818</strain>
    </source>
</reference>